<dbReference type="SUPFAM" id="SSF52047">
    <property type="entry name" value="RNI-like"/>
    <property type="match status" value="1"/>
</dbReference>
<dbReference type="Gene3D" id="3.80.10.10">
    <property type="entry name" value="Ribonuclease Inhibitor"/>
    <property type="match status" value="2"/>
</dbReference>
<feature type="region of interest" description="Disordered" evidence="1">
    <location>
        <begin position="34"/>
        <end position="54"/>
    </location>
</feature>
<dbReference type="EMBL" id="CP037452">
    <property type="protein sequence ID" value="QDV53357.1"/>
    <property type="molecule type" value="Genomic_DNA"/>
</dbReference>
<name>A0A518IJT3_9PLAN</name>
<accession>A0A518IJT3</accession>
<organism evidence="2 3">
    <name type="scientific">Gimesia fumaroli</name>
    <dbReference type="NCBI Taxonomy" id="2527976"/>
    <lineage>
        <taxon>Bacteria</taxon>
        <taxon>Pseudomonadati</taxon>
        <taxon>Planctomycetota</taxon>
        <taxon>Planctomycetia</taxon>
        <taxon>Planctomycetales</taxon>
        <taxon>Planctomycetaceae</taxon>
        <taxon>Gimesia</taxon>
    </lineage>
</organism>
<gene>
    <name evidence="2" type="ORF">Enr17x_54310</name>
</gene>
<evidence type="ECO:0008006" key="4">
    <source>
        <dbReference type="Google" id="ProtNLM"/>
    </source>
</evidence>
<dbReference type="Proteomes" id="UP000318313">
    <property type="component" value="Chromosome"/>
</dbReference>
<evidence type="ECO:0000256" key="1">
    <source>
        <dbReference type="SAM" id="MobiDB-lite"/>
    </source>
</evidence>
<proteinExistence type="predicted"/>
<keyword evidence="3" id="KW-1185">Reference proteome</keyword>
<dbReference type="AlphaFoldDB" id="A0A518IJT3"/>
<protein>
    <recommendedName>
        <fullName evidence="4">Leucine Rich repeats (2 copies)</fullName>
    </recommendedName>
</protein>
<reference evidence="2 3" key="1">
    <citation type="submission" date="2019-03" db="EMBL/GenBank/DDBJ databases">
        <title>Deep-cultivation of Planctomycetes and their phenomic and genomic characterization uncovers novel biology.</title>
        <authorList>
            <person name="Wiegand S."/>
            <person name="Jogler M."/>
            <person name="Boedeker C."/>
            <person name="Pinto D."/>
            <person name="Vollmers J."/>
            <person name="Rivas-Marin E."/>
            <person name="Kohn T."/>
            <person name="Peeters S.H."/>
            <person name="Heuer A."/>
            <person name="Rast P."/>
            <person name="Oberbeckmann S."/>
            <person name="Bunk B."/>
            <person name="Jeske O."/>
            <person name="Meyerdierks A."/>
            <person name="Storesund J.E."/>
            <person name="Kallscheuer N."/>
            <person name="Luecker S."/>
            <person name="Lage O.M."/>
            <person name="Pohl T."/>
            <person name="Merkel B.J."/>
            <person name="Hornburger P."/>
            <person name="Mueller R.-W."/>
            <person name="Bruemmer F."/>
            <person name="Labrenz M."/>
            <person name="Spormann A.M."/>
            <person name="Op den Camp H."/>
            <person name="Overmann J."/>
            <person name="Amann R."/>
            <person name="Jetten M.S.M."/>
            <person name="Mascher T."/>
            <person name="Medema M.H."/>
            <person name="Devos D.P."/>
            <person name="Kaster A.-K."/>
            <person name="Ovreas L."/>
            <person name="Rohde M."/>
            <person name="Galperin M.Y."/>
            <person name="Jogler C."/>
        </authorList>
    </citation>
    <scope>NUCLEOTIDE SEQUENCE [LARGE SCALE GENOMIC DNA]</scope>
    <source>
        <strain evidence="2 3">Enr17</strain>
    </source>
</reference>
<evidence type="ECO:0000313" key="2">
    <source>
        <dbReference type="EMBL" id="QDV53357.1"/>
    </source>
</evidence>
<dbReference type="InterPro" id="IPR032675">
    <property type="entry name" value="LRR_dom_sf"/>
</dbReference>
<dbReference type="RefSeq" id="WP_145312823.1">
    <property type="nucleotide sequence ID" value="NZ_CP037452.1"/>
</dbReference>
<feature type="compositionally biased region" description="Polar residues" evidence="1">
    <location>
        <begin position="34"/>
        <end position="46"/>
    </location>
</feature>
<dbReference type="KEGG" id="gfm:Enr17x_54310"/>
<evidence type="ECO:0000313" key="3">
    <source>
        <dbReference type="Proteomes" id="UP000318313"/>
    </source>
</evidence>
<sequence length="522" mass="59001">MLRQFICPVAAVLLALAGIGGLIISSDHSQNAVAEKQTSAESTPPSQADVDSKQREQRLKEINLILSKRAPEFSGAPPQPTPEATPVWLDPALDNLYQQIKRKRAGLWFPRNNEPFSIWVGNPSKTVDGKKVYQHTEVLKNVIPLVNQLPFPVRIWFYGTRDQTNPELGECIETLSAVKQLAGVKFSLCRINERGYTALKNLPNLTNLEILYSHLDEAGLSEITQAKKLNRLHLNFGNQSISLQAAEQVLTLPLLEDLKIHVDIAAEDVTPFWEKMTKCSQLTSVEIDLGSVTQNAMIYFLKNGDRQNLRSWIIREIFPRKRLADALALAPNLEVLKVPSGRTDDIFYLLEQVAEHQPRIKQLVIGWDTGNHLSGDQARAALTLLTNFPQLERCHIPVELPDARALQPLTRLPHLQFFYCRNLNLDQDTLVQLAQMPALKRLEVDKLQFDQNAAHLLPWLSNVEKITIKDPTTLNDERLELLAKMPRLSKLVWCDIAIKEPIPLTKAARARFPQFEYDVCGK</sequence>
<dbReference type="OrthoDB" id="291403at2"/>